<keyword evidence="1" id="KW-0812">Transmembrane</keyword>
<feature type="transmembrane region" description="Helical" evidence="1">
    <location>
        <begin position="286"/>
        <end position="308"/>
    </location>
</feature>
<proteinExistence type="predicted"/>
<keyword evidence="3" id="KW-1185">Reference proteome</keyword>
<evidence type="ECO:0000313" key="2">
    <source>
        <dbReference type="EMBL" id="ADP78480.1"/>
    </source>
</evidence>
<evidence type="ECO:0000256" key="1">
    <source>
        <dbReference type="SAM" id="Phobius"/>
    </source>
</evidence>
<dbReference type="AlphaFoldDB" id="E3J8N7"/>
<name>E3J8N7_PSEI1</name>
<dbReference type="eggNOG" id="ENOG5031VIA">
    <property type="taxonomic scope" value="Bacteria"/>
</dbReference>
<feature type="transmembrane region" description="Helical" evidence="1">
    <location>
        <begin position="195"/>
        <end position="215"/>
    </location>
</feature>
<dbReference type="Proteomes" id="UP000002484">
    <property type="component" value="Chromosome"/>
</dbReference>
<dbReference type="KEGG" id="fri:FraEuI1c_0394"/>
<feature type="transmembrane region" description="Helical" evidence="1">
    <location>
        <begin position="91"/>
        <end position="114"/>
    </location>
</feature>
<dbReference type="OrthoDB" id="5198790at2"/>
<dbReference type="HOGENOM" id="CLU_067785_0_0_11"/>
<accession>E3J8N7</accession>
<feature type="transmembrane region" description="Helical" evidence="1">
    <location>
        <begin position="320"/>
        <end position="343"/>
    </location>
</feature>
<evidence type="ECO:0000313" key="3">
    <source>
        <dbReference type="Proteomes" id="UP000002484"/>
    </source>
</evidence>
<feature type="transmembrane region" description="Helical" evidence="1">
    <location>
        <begin position="141"/>
        <end position="158"/>
    </location>
</feature>
<feature type="transmembrane region" description="Helical" evidence="1">
    <location>
        <begin position="258"/>
        <end position="274"/>
    </location>
</feature>
<dbReference type="STRING" id="298654.FraEuI1c_0394"/>
<organism evidence="2 3">
    <name type="scientific">Pseudofrankia inefficax (strain DSM 45817 / CECT 9037 / DDB 130130 / EuI1c)</name>
    <name type="common">Frankia inefficax</name>
    <dbReference type="NCBI Taxonomy" id="298654"/>
    <lineage>
        <taxon>Bacteria</taxon>
        <taxon>Bacillati</taxon>
        <taxon>Actinomycetota</taxon>
        <taxon>Actinomycetes</taxon>
        <taxon>Frankiales</taxon>
        <taxon>Frankiaceae</taxon>
        <taxon>Pseudofrankia</taxon>
    </lineage>
</organism>
<sequence>MTPLEQRYRAVLKVLPRGYRQLWEDDMVATFLSSVTDLDDPDVAEFALPSWPEVGSVVLLAVRLRVDLVRSRLGGAGASPTSVVWGDAVRLIALAGLLVHAVLATLNVLSQLWVNDRIPGFAPPAGYPAAFGIHIGWREQWNAGFVWIPAFGAVLLGYRRIARGLGLIAVLPAALRVLADAWTLRDGQPTVDVQASTLVASILLNVVPVVALVAGFHRDAPPVRRPVRWMAAYVALLAGTIGAAAARLGGGLLVDEPAIYAAAFLAAAAIHLSSRARRSAGQGAASALALALIAPVVLATRAASLLWTRLTPADATRSTLTTLGLTQVAVVLVVTVPLAFLAARSLRRLRRSPAPTTASAARQD</sequence>
<protein>
    <submittedName>
        <fullName evidence="2">Uncharacterized protein</fullName>
    </submittedName>
</protein>
<gene>
    <name evidence="2" type="ordered locus">FraEuI1c_0394</name>
</gene>
<keyword evidence="1" id="KW-1133">Transmembrane helix</keyword>
<dbReference type="RefSeq" id="WP_013421602.1">
    <property type="nucleotide sequence ID" value="NC_014666.1"/>
</dbReference>
<reference evidence="2 3" key="1">
    <citation type="submission" date="2010-10" db="EMBL/GenBank/DDBJ databases">
        <title>Complete sequence of Frankia sp. EuI1c.</title>
        <authorList>
            <consortium name="US DOE Joint Genome Institute"/>
            <person name="Lucas S."/>
            <person name="Copeland A."/>
            <person name="Lapidus A."/>
            <person name="Cheng J.-F."/>
            <person name="Bruce D."/>
            <person name="Goodwin L."/>
            <person name="Pitluck S."/>
            <person name="Chertkov O."/>
            <person name="Detter J.C."/>
            <person name="Han C."/>
            <person name="Tapia R."/>
            <person name="Land M."/>
            <person name="Hauser L."/>
            <person name="Jeffries C."/>
            <person name="Kyrpides N."/>
            <person name="Ivanova N."/>
            <person name="Mikhailova N."/>
            <person name="Beauchemin N."/>
            <person name="Sen A."/>
            <person name="Sur S.A."/>
            <person name="Gtari M."/>
            <person name="Wall L."/>
            <person name="Tisa L."/>
            <person name="Woyke T."/>
        </authorList>
    </citation>
    <scope>NUCLEOTIDE SEQUENCE [LARGE SCALE GENOMIC DNA]</scope>
    <source>
        <strain evidence="3">DSM 45817 / CECT 9037 / EuI1c</strain>
    </source>
</reference>
<dbReference type="EMBL" id="CP002299">
    <property type="protein sequence ID" value="ADP78480.1"/>
    <property type="molecule type" value="Genomic_DNA"/>
</dbReference>
<feature type="transmembrane region" description="Helical" evidence="1">
    <location>
        <begin position="165"/>
        <end position="183"/>
    </location>
</feature>
<dbReference type="InParanoid" id="E3J8N7"/>
<feature type="transmembrane region" description="Helical" evidence="1">
    <location>
        <begin position="227"/>
        <end position="246"/>
    </location>
</feature>
<keyword evidence="1" id="KW-0472">Membrane</keyword>